<protein>
    <submittedName>
        <fullName evidence="2">Uncharacterized protein</fullName>
    </submittedName>
</protein>
<dbReference type="AlphaFoldDB" id="A0A919RME0"/>
<evidence type="ECO:0000313" key="3">
    <source>
        <dbReference type="Proteomes" id="UP000606172"/>
    </source>
</evidence>
<dbReference type="Proteomes" id="UP000606172">
    <property type="component" value="Unassembled WGS sequence"/>
</dbReference>
<sequence>MGAVRNAEKRVPCGGGARRKTAGTGVVRREGDLAAAQARQQAEVSRAQVERVIVTAVSLFIIAPGASEGRETRPL</sequence>
<gene>
    <name evidence="2" type="ORF">Ssi02_66490</name>
</gene>
<name>A0A919RME0_9ACTN</name>
<evidence type="ECO:0000256" key="1">
    <source>
        <dbReference type="SAM" id="MobiDB-lite"/>
    </source>
</evidence>
<accession>A0A919RME0</accession>
<keyword evidence="3" id="KW-1185">Reference proteome</keyword>
<evidence type="ECO:0000313" key="2">
    <source>
        <dbReference type="EMBL" id="GII96418.1"/>
    </source>
</evidence>
<proteinExistence type="predicted"/>
<feature type="region of interest" description="Disordered" evidence="1">
    <location>
        <begin position="1"/>
        <end position="25"/>
    </location>
</feature>
<comment type="caution">
    <text evidence="2">The sequence shown here is derived from an EMBL/GenBank/DDBJ whole genome shotgun (WGS) entry which is preliminary data.</text>
</comment>
<reference evidence="2" key="1">
    <citation type="submission" date="2021-01" db="EMBL/GenBank/DDBJ databases">
        <title>Whole genome shotgun sequence of Sinosporangium siamense NBRC 109515.</title>
        <authorList>
            <person name="Komaki H."/>
            <person name="Tamura T."/>
        </authorList>
    </citation>
    <scope>NUCLEOTIDE SEQUENCE</scope>
    <source>
        <strain evidence="2">NBRC 109515</strain>
    </source>
</reference>
<organism evidence="2 3">
    <name type="scientific">Sinosporangium siamense</name>
    <dbReference type="NCBI Taxonomy" id="1367973"/>
    <lineage>
        <taxon>Bacteria</taxon>
        <taxon>Bacillati</taxon>
        <taxon>Actinomycetota</taxon>
        <taxon>Actinomycetes</taxon>
        <taxon>Streptosporangiales</taxon>
        <taxon>Streptosporangiaceae</taxon>
        <taxon>Sinosporangium</taxon>
    </lineage>
</organism>
<feature type="compositionally biased region" description="Basic and acidic residues" evidence="1">
    <location>
        <begin position="1"/>
        <end position="11"/>
    </location>
</feature>
<dbReference type="EMBL" id="BOOW01000044">
    <property type="protein sequence ID" value="GII96418.1"/>
    <property type="molecule type" value="Genomic_DNA"/>
</dbReference>